<comment type="caution">
    <text evidence="2">The sequence shown here is derived from an EMBL/GenBank/DDBJ whole genome shotgun (WGS) entry which is preliminary data.</text>
</comment>
<organism evidence="2 3">
    <name type="scientific">Candidatus Methylobacter oryzae</name>
    <dbReference type="NCBI Taxonomy" id="2497749"/>
    <lineage>
        <taxon>Bacteria</taxon>
        <taxon>Pseudomonadati</taxon>
        <taxon>Pseudomonadota</taxon>
        <taxon>Gammaproteobacteria</taxon>
        <taxon>Methylococcales</taxon>
        <taxon>Methylococcaceae</taxon>
        <taxon>Methylobacter</taxon>
    </lineage>
</organism>
<reference evidence="2 3" key="1">
    <citation type="journal article" date="2019" name="Antonie Van Leeuwenhoek">
        <title>Description of 'Ca. Methylobacter oryzae' KRF1, a novel species from the environmentally important Methylobacter clade 2.</title>
        <authorList>
            <person name="Khatri K."/>
            <person name="Mohite J.A."/>
            <person name="Pandit P.S."/>
            <person name="Bahulikar R."/>
            <person name="Rahalkar M.C."/>
        </authorList>
    </citation>
    <scope>NUCLEOTIDE SEQUENCE [LARGE SCALE GENOMIC DNA]</scope>
    <source>
        <strain evidence="2 3">KRF1</strain>
    </source>
</reference>
<dbReference type="Pfam" id="PF09823">
    <property type="entry name" value="DUF2357"/>
    <property type="match status" value="1"/>
</dbReference>
<sequence>MHYYSPNYKAVLLSAEIPEFPEMEDLGNIEQSSDLIEINELETWYLKFYDKNKIPLELEHQKDYLQEKDKLNKFFERLSDNVFRINFKNYVGLSRFAGFQIRVINTKISEDQFDAMLHELCDEYANLIFSFQQTVGSSGCKEKSGNDPLYLQILFIKHFLLNSSPNLQHIAELICRNPHHRLQAIRQTTPVELARQIDLTSIVTLFSNSSALAELRPGHSLENSSIARRTAALSGRHLFPIELAECHRRVDHDTPENRFIKFFIGDLLSRLRQFNVKKSFLNPELQDDLKMLVQELEHFSQNPLWQTVGNLQHIPSHSMVLQKRDGYSHLFKLYSLLQLATRYTCSAFRFDRLIELKDVPKLYEYWCFFQVKRAIERVLSQRQPKTITWFNHQEETVLEAGLWLDYGDNIGLYYDKDCRGSDPGQLAPDGLSGYSSLKLRPDIMICQGSRKLILDAKYKIDKNKDDAKSDDLIKMHAYRDAINNVWGAYALYPGQKADKLEKYPCFGEADTSYKGIGAIALTPGNYQQELDTLIQVFLS</sequence>
<dbReference type="InterPro" id="IPR018633">
    <property type="entry name" value="DUF2357"/>
</dbReference>
<feature type="domain" description="DUF2357" evidence="1">
    <location>
        <begin position="84"/>
        <end position="334"/>
    </location>
</feature>
<dbReference type="RefSeq" id="WP_127030009.1">
    <property type="nucleotide sequence ID" value="NZ_RYFG02000087.1"/>
</dbReference>
<dbReference type="EMBL" id="RYFG02000087">
    <property type="protein sequence ID" value="TRW95824.1"/>
    <property type="molecule type" value="Genomic_DNA"/>
</dbReference>
<dbReference type="InterPro" id="IPR007505">
    <property type="entry name" value="PDDEXK_7"/>
</dbReference>
<dbReference type="Pfam" id="PF04411">
    <property type="entry name" value="PDDEXK_7"/>
    <property type="match status" value="1"/>
</dbReference>
<evidence type="ECO:0000313" key="2">
    <source>
        <dbReference type="EMBL" id="TRW95824.1"/>
    </source>
</evidence>
<evidence type="ECO:0000259" key="1">
    <source>
        <dbReference type="Pfam" id="PF09823"/>
    </source>
</evidence>
<dbReference type="Proteomes" id="UP000733744">
    <property type="component" value="Unassembled WGS sequence"/>
</dbReference>
<keyword evidence="3" id="KW-1185">Reference proteome</keyword>
<evidence type="ECO:0000313" key="3">
    <source>
        <dbReference type="Proteomes" id="UP000733744"/>
    </source>
</evidence>
<name>A0ABY3CAV2_9GAMM</name>
<protein>
    <submittedName>
        <fullName evidence="2">DUF2357 domain-containing protein</fullName>
    </submittedName>
</protein>
<proteinExistence type="predicted"/>
<accession>A0ABY3CAV2</accession>
<gene>
    <name evidence="2" type="ORF">EKO24_009460</name>
</gene>